<dbReference type="PROSITE" id="PS50181">
    <property type="entry name" value="FBOX"/>
    <property type="match status" value="2"/>
</dbReference>
<reference evidence="2 3" key="1">
    <citation type="submission" date="2016-07" db="EMBL/GenBank/DDBJ databases">
        <title>Pervasive Adenine N6-methylation of Active Genes in Fungi.</title>
        <authorList>
            <consortium name="DOE Joint Genome Institute"/>
            <person name="Mondo S.J."/>
            <person name="Dannebaum R.O."/>
            <person name="Kuo R.C."/>
            <person name="Labutti K."/>
            <person name="Haridas S."/>
            <person name="Kuo A."/>
            <person name="Salamov A."/>
            <person name="Ahrendt S.R."/>
            <person name="Lipzen A."/>
            <person name="Sullivan W."/>
            <person name="Andreopoulos W.B."/>
            <person name="Clum A."/>
            <person name="Lindquist E."/>
            <person name="Daum C."/>
            <person name="Ramamoorthy G.K."/>
            <person name="Gryganskyi A."/>
            <person name="Culley D."/>
            <person name="Magnuson J.K."/>
            <person name="James T.Y."/>
            <person name="O'Malley M.A."/>
            <person name="Stajich J.E."/>
            <person name="Spatafora J.W."/>
            <person name="Visel A."/>
            <person name="Grigoriev I.V."/>
        </authorList>
    </citation>
    <scope>NUCLEOTIDE SEQUENCE [LARGE SCALE GENOMIC DNA]</scope>
    <source>
        <strain evidence="2 3">JEL800</strain>
    </source>
</reference>
<organism evidence="2 3">
    <name type="scientific">Rhizoclosmatium globosum</name>
    <dbReference type="NCBI Taxonomy" id="329046"/>
    <lineage>
        <taxon>Eukaryota</taxon>
        <taxon>Fungi</taxon>
        <taxon>Fungi incertae sedis</taxon>
        <taxon>Chytridiomycota</taxon>
        <taxon>Chytridiomycota incertae sedis</taxon>
        <taxon>Chytridiomycetes</taxon>
        <taxon>Chytridiales</taxon>
        <taxon>Chytriomycetaceae</taxon>
        <taxon>Rhizoclosmatium</taxon>
    </lineage>
</organism>
<dbReference type="InterPro" id="IPR001810">
    <property type="entry name" value="F-box_dom"/>
</dbReference>
<evidence type="ECO:0000313" key="3">
    <source>
        <dbReference type="Proteomes" id="UP000193642"/>
    </source>
</evidence>
<accession>A0A1Y2BR48</accession>
<sequence>MQAPPLDLLPPEILDEIIQFLYLRDMMRFCRAVPRLNAYASIIYDAPSLFQVWPNPIMTSSMVPSIITRIPALQRLMAVVAGFGRATELVINTSDSDVTPDHIGVICSVLSNNVLLHINRTHHEAATVWLEQLEIHSKLILRLSVGHANETQSSHDLDKISQIIVDVNPRHLSFLYGSRLLASFESLLLQMQMLTDITLKYPEQDTCLKLIRVLPNSAIKRVEILFLYSVSNHELIELDGKMRKVGFVSRKSQSIQSIRFESGFELAHDTIRFCRAVHVWPNMTLYMRSIPVIVQHRAAVGSLGTLISRFNGTTCFDIPINSLFNVTSKKIIVIDVPFHLHFEWRSSGISSGKYRVEWAKVNDIESAGGFGKYPIADQIADSVMNVLKMTVTSICSLPVELLDEILKHLTTHDMIRFCRVMPVLTEYVDIIVKAGKLLNSTSGMYSWPDMKLSKRTIPILLQHKKAIAALGTLISRFNGVTRFEIAEDFPLDQIQMFCDVSSRNVCLMFGALGSLALRNSTQHFAA</sequence>
<evidence type="ECO:0000259" key="1">
    <source>
        <dbReference type="PROSITE" id="PS50181"/>
    </source>
</evidence>
<protein>
    <recommendedName>
        <fullName evidence="1">F-box domain-containing protein</fullName>
    </recommendedName>
</protein>
<dbReference type="EMBL" id="MCGO01000051">
    <property type="protein sequence ID" value="ORY37228.1"/>
    <property type="molecule type" value="Genomic_DNA"/>
</dbReference>
<dbReference type="Proteomes" id="UP000193642">
    <property type="component" value="Unassembled WGS sequence"/>
</dbReference>
<dbReference type="AlphaFoldDB" id="A0A1Y2BR48"/>
<comment type="caution">
    <text evidence="2">The sequence shown here is derived from an EMBL/GenBank/DDBJ whole genome shotgun (WGS) entry which is preliminary data.</text>
</comment>
<feature type="domain" description="F-box" evidence="1">
    <location>
        <begin position="3"/>
        <end position="53"/>
    </location>
</feature>
<name>A0A1Y2BR48_9FUNG</name>
<dbReference type="Pfam" id="PF00646">
    <property type="entry name" value="F-box"/>
    <property type="match status" value="1"/>
</dbReference>
<keyword evidence="3" id="KW-1185">Reference proteome</keyword>
<proteinExistence type="predicted"/>
<feature type="domain" description="F-box" evidence="1">
    <location>
        <begin position="391"/>
        <end position="420"/>
    </location>
</feature>
<gene>
    <name evidence="2" type="ORF">BCR33DRAFT_789806</name>
</gene>
<evidence type="ECO:0000313" key="2">
    <source>
        <dbReference type="EMBL" id="ORY37228.1"/>
    </source>
</evidence>